<dbReference type="GO" id="GO:0016747">
    <property type="term" value="F:acyltransferase activity, transferring groups other than amino-acyl groups"/>
    <property type="evidence" value="ECO:0007669"/>
    <property type="project" value="InterPro"/>
</dbReference>
<dbReference type="OrthoDB" id="118633at2"/>
<dbReference type="Gene3D" id="3.40.630.30">
    <property type="match status" value="1"/>
</dbReference>
<geneLocation type="plasmid" evidence="4">
    <name>unnamed2</name>
</geneLocation>
<protein>
    <submittedName>
        <fullName evidence="4">Acetyltransferase</fullName>
    </submittedName>
</protein>
<evidence type="ECO:0000313" key="4">
    <source>
        <dbReference type="EMBL" id="ANY84497.1"/>
    </source>
</evidence>
<proteinExistence type="predicted"/>
<keyword evidence="1 4" id="KW-0808">Transferase</keyword>
<keyword evidence="2" id="KW-0012">Acyltransferase</keyword>
<evidence type="ECO:0000256" key="2">
    <source>
        <dbReference type="ARBA" id="ARBA00023315"/>
    </source>
</evidence>
<dbReference type="SUPFAM" id="SSF55729">
    <property type="entry name" value="Acyl-CoA N-acyltransferases (Nat)"/>
    <property type="match status" value="1"/>
</dbReference>
<name>A0A1B2EX81_9HYPH</name>
<dbReference type="RefSeq" id="WP_099515384.1">
    <property type="nucleotide sequence ID" value="NZ_CP016619.1"/>
</dbReference>
<dbReference type="Pfam" id="PF00583">
    <property type="entry name" value="Acetyltransf_1"/>
    <property type="match status" value="1"/>
</dbReference>
<dbReference type="InterPro" id="IPR016181">
    <property type="entry name" value="Acyl_CoA_acyltransferase"/>
</dbReference>
<evidence type="ECO:0000256" key="1">
    <source>
        <dbReference type="ARBA" id="ARBA00022679"/>
    </source>
</evidence>
<feature type="domain" description="N-acetyltransferase" evidence="3">
    <location>
        <begin position="1"/>
        <end position="152"/>
    </location>
</feature>
<reference evidence="4" key="1">
    <citation type="submission" date="2016-07" db="EMBL/GenBank/DDBJ databases">
        <title>Microvirga ossetica sp. nov. a new species of rhizobia isolated from root nodules of the legume species Vicia alpestris Steven originated from North Ossetia region in the Caucasus.</title>
        <authorList>
            <person name="Safronova V.I."/>
            <person name="Kuznetsova I.G."/>
            <person name="Sazanova A.L."/>
            <person name="Belimov A."/>
            <person name="Andronov E."/>
            <person name="Osledkin Y.S."/>
            <person name="Onishchuk O.P."/>
            <person name="Kurchak O.N."/>
            <person name="Shaposhnikov A.I."/>
            <person name="Willems A."/>
            <person name="Tikhonovich I.A."/>
        </authorList>
    </citation>
    <scope>NUCLEOTIDE SEQUENCE [LARGE SCALE GENOMIC DNA]</scope>
    <source>
        <strain evidence="4">V5/3M</strain>
        <plasmid evidence="4">unnamed2</plasmid>
    </source>
</reference>
<dbReference type="KEGG" id="moc:BB934_40610"/>
<dbReference type="CDD" id="cd04301">
    <property type="entry name" value="NAT_SF"/>
    <property type="match status" value="1"/>
</dbReference>
<dbReference type="EMBL" id="CP016619">
    <property type="protein sequence ID" value="ANY84497.1"/>
    <property type="molecule type" value="Genomic_DNA"/>
</dbReference>
<dbReference type="AlphaFoldDB" id="A0A1B2EX81"/>
<dbReference type="InterPro" id="IPR050832">
    <property type="entry name" value="Bact_Acetyltransf"/>
</dbReference>
<evidence type="ECO:0000259" key="3">
    <source>
        <dbReference type="PROSITE" id="PS51186"/>
    </source>
</evidence>
<accession>A0A1B2EX81</accession>
<dbReference type="PANTHER" id="PTHR43877">
    <property type="entry name" value="AMINOALKYLPHOSPHONATE N-ACETYLTRANSFERASE-RELATED-RELATED"/>
    <property type="match status" value="1"/>
</dbReference>
<gene>
    <name evidence="4" type="ORF">BB934_40610</name>
</gene>
<organism evidence="4">
    <name type="scientific">Microvirga ossetica</name>
    <dbReference type="NCBI Taxonomy" id="1882682"/>
    <lineage>
        <taxon>Bacteria</taxon>
        <taxon>Pseudomonadati</taxon>
        <taxon>Pseudomonadota</taxon>
        <taxon>Alphaproteobacteria</taxon>
        <taxon>Hyphomicrobiales</taxon>
        <taxon>Methylobacteriaceae</taxon>
        <taxon>Microvirga</taxon>
    </lineage>
</organism>
<keyword evidence="4" id="KW-0614">Plasmid</keyword>
<dbReference type="InterPro" id="IPR000182">
    <property type="entry name" value="GNAT_dom"/>
</dbReference>
<dbReference type="PROSITE" id="PS51186">
    <property type="entry name" value="GNAT"/>
    <property type="match status" value="1"/>
</dbReference>
<sequence length="152" mass="17028">MEIIEATPNDDATLVRHYLALWDSYGTPPDHIEPDATSRIAAFIEDGRRQRGLKAFLARSDGRIAGSVACQLHLAPYPEVVMPAHRLMGYVWSVYVEPDFRRKGVARHLMEAALAHLKALGCTIAVLHSSDAGEKLYEELGFERAKEMRLKL</sequence>